<name>A0A2N9LL66_9BACT</name>
<evidence type="ECO:0000256" key="1">
    <source>
        <dbReference type="SAM" id="MobiDB-lite"/>
    </source>
</evidence>
<dbReference type="OrthoDB" id="122078at2"/>
<proteinExistence type="predicted"/>
<feature type="region of interest" description="Disordered" evidence="1">
    <location>
        <begin position="155"/>
        <end position="177"/>
    </location>
</feature>
<dbReference type="AlphaFoldDB" id="A0A2N9LL66"/>
<sequence>MKKRQKLLTDEQWELLGPLLPEAKRREYGRGRPPAPNRNCLEGILWILQTGAAWHFLPDEYPSPSTCWRHLKQWEEEGVWLRAWRTLLGALDEKGLLRWDEAFLDGSFAAAKKGAMRSAKPSVVKAQSGWYWETVKVFRWEFGWKVPLRQKLHLRTPRSTKSASRDPKAGRGRSRNE</sequence>
<dbReference type="PANTHER" id="PTHR46637:SF1">
    <property type="entry name" value="BLL5188 PROTEIN"/>
    <property type="match status" value="1"/>
</dbReference>
<dbReference type="EMBL" id="OKRB01000099">
    <property type="protein sequence ID" value="SPE23986.1"/>
    <property type="molecule type" value="Genomic_DNA"/>
</dbReference>
<evidence type="ECO:0000259" key="2">
    <source>
        <dbReference type="Pfam" id="PF13340"/>
    </source>
</evidence>
<evidence type="ECO:0000313" key="3">
    <source>
        <dbReference type="EMBL" id="SPE23986.1"/>
    </source>
</evidence>
<gene>
    <name evidence="3" type="ORF">SBA5_410028</name>
</gene>
<dbReference type="InterPro" id="IPR025161">
    <property type="entry name" value="IS402-like_dom"/>
</dbReference>
<evidence type="ECO:0000313" key="4">
    <source>
        <dbReference type="Proteomes" id="UP000239735"/>
    </source>
</evidence>
<organism evidence="3 4">
    <name type="scientific">Candidatus Sulfuritelmatomonas gaucii</name>
    <dbReference type="NCBI Taxonomy" id="2043161"/>
    <lineage>
        <taxon>Bacteria</taxon>
        <taxon>Pseudomonadati</taxon>
        <taxon>Acidobacteriota</taxon>
        <taxon>Terriglobia</taxon>
        <taxon>Terriglobales</taxon>
        <taxon>Acidobacteriaceae</taxon>
        <taxon>Candidatus Sulfuritelmatomonas</taxon>
    </lineage>
</organism>
<dbReference type="PANTHER" id="PTHR46637">
    <property type="entry name" value="TIS1421-TRANSPOSASE PROTEIN A"/>
    <property type="match status" value="1"/>
</dbReference>
<protein>
    <recommendedName>
        <fullName evidence="2">Insertion element IS402-like domain-containing protein</fullName>
    </recommendedName>
</protein>
<feature type="compositionally biased region" description="Basic and acidic residues" evidence="1">
    <location>
        <begin position="163"/>
        <end position="177"/>
    </location>
</feature>
<reference evidence="4" key="1">
    <citation type="submission" date="2018-02" db="EMBL/GenBank/DDBJ databases">
        <authorList>
            <person name="Hausmann B."/>
        </authorList>
    </citation>
    <scope>NUCLEOTIDE SEQUENCE [LARGE SCALE GENOMIC DNA]</scope>
    <source>
        <strain evidence="4">Peat soil MAG SbA5</strain>
    </source>
</reference>
<accession>A0A2N9LL66</accession>
<dbReference type="Proteomes" id="UP000239735">
    <property type="component" value="Unassembled WGS sequence"/>
</dbReference>
<dbReference type="InterPro" id="IPR052909">
    <property type="entry name" value="Transposase_6_like"/>
</dbReference>
<dbReference type="Pfam" id="PF13340">
    <property type="entry name" value="DUF4096"/>
    <property type="match status" value="1"/>
</dbReference>
<feature type="domain" description="Insertion element IS402-like" evidence="2">
    <location>
        <begin position="8"/>
        <end position="83"/>
    </location>
</feature>